<accession>A0A239U048</accession>
<keyword evidence="3" id="KW-1185">Reference proteome</keyword>
<dbReference type="GeneID" id="78507719"/>
<reference evidence="2 3" key="1">
    <citation type="submission" date="2017-06" db="EMBL/GenBank/DDBJ databases">
        <authorList>
            <consortium name="Pathogen Informatics"/>
        </authorList>
    </citation>
    <scope>NUCLEOTIDE SEQUENCE [LARGE SCALE GENOMIC DNA]</scope>
    <source>
        <strain evidence="2 3">NCTC10570</strain>
    </source>
</reference>
<organism evidence="2 3">
    <name type="scientific">Megamonas hypermegale</name>
    <dbReference type="NCBI Taxonomy" id="158847"/>
    <lineage>
        <taxon>Bacteria</taxon>
        <taxon>Bacillati</taxon>
        <taxon>Bacillota</taxon>
        <taxon>Negativicutes</taxon>
        <taxon>Selenomonadales</taxon>
        <taxon>Selenomonadaceae</taxon>
        <taxon>Megamonas</taxon>
    </lineage>
</organism>
<sequence>MINRLIILMTVCLMSFSAVANADSPKAKEGDNLPPLVIETDNLTYAGAFIDWSGSPGIVAQKSVSLHKEPADNSPIVGIVPGYTSSTIVKQEMFPIVGVKAYIYPRMGKTKIIASPEKAKQSAALTNTADVNIGDDIYVIYSEKSGLKSVVWYKGNFIVVPSSGIKIPYINSNPEQNYYQGYTYAVYEGYSTNNDIVNEPVRYGGYYDDGKRYLITPPVCRRNADIWLQLEMPDKVTGWVQITDAYAGANAQPDWWKCYTGFSLDCFTGFSPDTHKLLTN</sequence>
<dbReference type="RefSeq" id="WP_027890691.1">
    <property type="nucleotide sequence ID" value="NZ_JACJJR010000053.1"/>
</dbReference>
<dbReference type="AlphaFoldDB" id="A0A239U048"/>
<proteinExistence type="predicted"/>
<evidence type="ECO:0000313" key="3">
    <source>
        <dbReference type="Proteomes" id="UP000215383"/>
    </source>
</evidence>
<gene>
    <name evidence="2" type="ORF">SAMEA4364220_01727</name>
</gene>
<dbReference type="EMBL" id="LT906446">
    <property type="protein sequence ID" value="SNV03212.1"/>
    <property type="molecule type" value="Genomic_DNA"/>
</dbReference>
<keyword evidence="1" id="KW-0732">Signal</keyword>
<name>A0A239U048_9FIRM</name>
<dbReference type="Proteomes" id="UP000215383">
    <property type="component" value="Chromosome 1"/>
</dbReference>
<feature type="chain" id="PRO_5011260031" evidence="1">
    <location>
        <begin position="23"/>
        <end position="280"/>
    </location>
</feature>
<evidence type="ECO:0000313" key="2">
    <source>
        <dbReference type="EMBL" id="SNV03212.1"/>
    </source>
</evidence>
<feature type="signal peptide" evidence="1">
    <location>
        <begin position="1"/>
        <end position="22"/>
    </location>
</feature>
<protein>
    <submittedName>
        <fullName evidence="2">Uncharacterized protein</fullName>
    </submittedName>
</protein>
<evidence type="ECO:0000256" key="1">
    <source>
        <dbReference type="SAM" id="SignalP"/>
    </source>
</evidence>